<dbReference type="Proteomes" id="UP000054538">
    <property type="component" value="Unassembled WGS sequence"/>
</dbReference>
<dbReference type="HOGENOM" id="CLU_006344_15_2_1"/>
<gene>
    <name evidence="1" type="ORF">PAXRUDRAFT_39567</name>
</gene>
<reference evidence="1 2" key="1">
    <citation type="submission" date="2014-04" db="EMBL/GenBank/DDBJ databases">
        <authorList>
            <consortium name="DOE Joint Genome Institute"/>
            <person name="Kuo A."/>
            <person name="Kohler A."/>
            <person name="Jargeat P."/>
            <person name="Nagy L.G."/>
            <person name="Floudas D."/>
            <person name="Copeland A."/>
            <person name="Barry K.W."/>
            <person name="Cichocki N."/>
            <person name="Veneault-Fourrey C."/>
            <person name="LaButti K."/>
            <person name="Lindquist E.A."/>
            <person name="Lipzen A."/>
            <person name="Lundell T."/>
            <person name="Morin E."/>
            <person name="Murat C."/>
            <person name="Sun H."/>
            <person name="Tunlid A."/>
            <person name="Henrissat B."/>
            <person name="Grigoriev I.V."/>
            <person name="Hibbett D.S."/>
            <person name="Martin F."/>
            <person name="Nordberg H.P."/>
            <person name="Cantor M.N."/>
            <person name="Hua S.X."/>
        </authorList>
    </citation>
    <scope>NUCLEOTIDE SEQUENCE [LARGE SCALE GENOMIC DNA]</scope>
    <source>
        <strain evidence="1 2">Ve08.2h10</strain>
    </source>
</reference>
<name>A0A0D0DWN8_9AGAM</name>
<keyword evidence="2" id="KW-1185">Reference proteome</keyword>
<sequence>ECHHTQNIPDLTDEVNIPEFPTLIHHFLNDQLCANIHPSSVDVPLQVMPVYRGCVDVF</sequence>
<proteinExistence type="predicted"/>
<evidence type="ECO:0000313" key="1">
    <source>
        <dbReference type="EMBL" id="KIK99828.1"/>
    </source>
</evidence>
<dbReference type="AlphaFoldDB" id="A0A0D0DWN8"/>
<accession>A0A0D0DWN8</accession>
<dbReference type="EMBL" id="KN824849">
    <property type="protein sequence ID" value="KIK99828.1"/>
    <property type="molecule type" value="Genomic_DNA"/>
</dbReference>
<dbReference type="InParanoid" id="A0A0D0DWN8"/>
<protein>
    <submittedName>
        <fullName evidence="1">Uncharacterized protein</fullName>
    </submittedName>
</protein>
<reference evidence="2" key="2">
    <citation type="submission" date="2015-01" db="EMBL/GenBank/DDBJ databases">
        <title>Evolutionary Origins and Diversification of the Mycorrhizal Mutualists.</title>
        <authorList>
            <consortium name="DOE Joint Genome Institute"/>
            <consortium name="Mycorrhizal Genomics Consortium"/>
            <person name="Kohler A."/>
            <person name="Kuo A."/>
            <person name="Nagy L.G."/>
            <person name="Floudas D."/>
            <person name="Copeland A."/>
            <person name="Barry K.W."/>
            <person name="Cichocki N."/>
            <person name="Veneault-Fourrey C."/>
            <person name="LaButti K."/>
            <person name="Lindquist E.A."/>
            <person name="Lipzen A."/>
            <person name="Lundell T."/>
            <person name="Morin E."/>
            <person name="Murat C."/>
            <person name="Riley R."/>
            <person name="Ohm R."/>
            <person name="Sun H."/>
            <person name="Tunlid A."/>
            <person name="Henrissat B."/>
            <person name="Grigoriev I.V."/>
            <person name="Hibbett D.S."/>
            <person name="Martin F."/>
        </authorList>
    </citation>
    <scope>NUCLEOTIDE SEQUENCE [LARGE SCALE GENOMIC DNA]</scope>
    <source>
        <strain evidence="2">Ve08.2h10</strain>
    </source>
</reference>
<organism evidence="1 2">
    <name type="scientific">Paxillus rubicundulus Ve08.2h10</name>
    <dbReference type="NCBI Taxonomy" id="930991"/>
    <lineage>
        <taxon>Eukaryota</taxon>
        <taxon>Fungi</taxon>
        <taxon>Dikarya</taxon>
        <taxon>Basidiomycota</taxon>
        <taxon>Agaricomycotina</taxon>
        <taxon>Agaricomycetes</taxon>
        <taxon>Agaricomycetidae</taxon>
        <taxon>Boletales</taxon>
        <taxon>Paxilineae</taxon>
        <taxon>Paxillaceae</taxon>
        <taxon>Paxillus</taxon>
    </lineage>
</organism>
<evidence type="ECO:0000313" key="2">
    <source>
        <dbReference type="Proteomes" id="UP000054538"/>
    </source>
</evidence>
<dbReference type="OrthoDB" id="2678360at2759"/>
<feature type="non-terminal residue" evidence="1">
    <location>
        <position position="1"/>
    </location>
</feature>
<feature type="non-terminal residue" evidence="1">
    <location>
        <position position="58"/>
    </location>
</feature>